<reference evidence="1" key="2">
    <citation type="journal article" date="2015" name="Data Brief">
        <title>Shoot transcriptome of the giant reed, Arundo donax.</title>
        <authorList>
            <person name="Barrero R.A."/>
            <person name="Guerrero F.D."/>
            <person name="Moolhuijzen P."/>
            <person name="Goolsby J.A."/>
            <person name="Tidwell J."/>
            <person name="Bellgard S.E."/>
            <person name="Bellgard M.I."/>
        </authorList>
    </citation>
    <scope>NUCLEOTIDE SEQUENCE</scope>
    <source>
        <tissue evidence="1">Shoot tissue taken approximately 20 cm above the soil surface</tissue>
    </source>
</reference>
<protein>
    <submittedName>
        <fullName evidence="1">Uncharacterized protein</fullName>
    </submittedName>
</protein>
<name>A0A0A9BEB3_ARUDO</name>
<proteinExistence type="predicted"/>
<dbReference type="EMBL" id="GBRH01236234">
    <property type="protein sequence ID" value="JAD61661.1"/>
    <property type="molecule type" value="Transcribed_RNA"/>
</dbReference>
<dbReference type="AlphaFoldDB" id="A0A0A9BEB3"/>
<evidence type="ECO:0000313" key="1">
    <source>
        <dbReference type="EMBL" id="JAD61661.1"/>
    </source>
</evidence>
<sequence length="80" mass="8400">MALPSLDVAPVRNTSLTLPGISLRITAAVRVFPCTTLTLRFGCLLTNSVPPPLSASFLFSAARLSTLTPILSALRMASSI</sequence>
<accession>A0A0A9BEB3</accession>
<organism evidence="1">
    <name type="scientific">Arundo donax</name>
    <name type="common">Giant reed</name>
    <name type="synonym">Donax arundinaceus</name>
    <dbReference type="NCBI Taxonomy" id="35708"/>
    <lineage>
        <taxon>Eukaryota</taxon>
        <taxon>Viridiplantae</taxon>
        <taxon>Streptophyta</taxon>
        <taxon>Embryophyta</taxon>
        <taxon>Tracheophyta</taxon>
        <taxon>Spermatophyta</taxon>
        <taxon>Magnoliopsida</taxon>
        <taxon>Liliopsida</taxon>
        <taxon>Poales</taxon>
        <taxon>Poaceae</taxon>
        <taxon>PACMAD clade</taxon>
        <taxon>Arundinoideae</taxon>
        <taxon>Arundineae</taxon>
        <taxon>Arundo</taxon>
    </lineage>
</organism>
<reference evidence="1" key="1">
    <citation type="submission" date="2014-09" db="EMBL/GenBank/DDBJ databases">
        <authorList>
            <person name="Magalhaes I.L.F."/>
            <person name="Oliveira U."/>
            <person name="Santos F.R."/>
            <person name="Vidigal T.H.D.A."/>
            <person name="Brescovit A.D."/>
            <person name="Santos A.J."/>
        </authorList>
    </citation>
    <scope>NUCLEOTIDE SEQUENCE</scope>
    <source>
        <tissue evidence="1">Shoot tissue taken approximately 20 cm above the soil surface</tissue>
    </source>
</reference>